<dbReference type="InterPro" id="IPR011060">
    <property type="entry name" value="RibuloseP-bd_barrel"/>
</dbReference>
<dbReference type="GO" id="GO:0000162">
    <property type="term" value="P:L-tryptophan biosynthetic process"/>
    <property type="evidence" value="ECO:0007669"/>
    <property type="project" value="UniProtKB-UniRule"/>
</dbReference>
<keyword evidence="12" id="KW-1185">Reference proteome</keyword>
<proteinExistence type="inferred from homology"/>
<dbReference type="HAMAP" id="MF_00135">
    <property type="entry name" value="PRAI"/>
    <property type="match status" value="1"/>
</dbReference>
<organism evidence="11 12">
    <name type="scientific">Flavobacterium rivulicola</name>
    <dbReference type="NCBI Taxonomy" id="2732161"/>
    <lineage>
        <taxon>Bacteria</taxon>
        <taxon>Pseudomonadati</taxon>
        <taxon>Bacteroidota</taxon>
        <taxon>Flavobacteriia</taxon>
        <taxon>Flavobacteriales</taxon>
        <taxon>Flavobacteriaceae</taxon>
        <taxon>Flavobacterium</taxon>
    </lineage>
</organism>
<evidence type="ECO:0000256" key="1">
    <source>
        <dbReference type="ARBA" id="ARBA00001164"/>
    </source>
</evidence>
<evidence type="ECO:0000256" key="6">
    <source>
        <dbReference type="ARBA" id="ARBA00022822"/>
    </source>
</evidence>
<dbReference type="PANTHER" id="PTHR42894">
    <property type="entry name" value="N-(5'-PHOSPHORIBOSYL)ANTHRANILATE ISOMERASE"/>
    <property type="match status" value="1"/>
</dbReference>
<dbReference type="AlphaFoldDB" id="A0A7Y3R9I1"/>
<keyword evidence="7 9" id="KW-0057">Aromatic amino acid biosynthesis</keyword>
<dbReference type="InterPro" id="IPR013785">
    <property type="entry name" value="Aldolase_TIM"/>
</dbReference>
<dbReference type="UniPathway" id="UPA00035">
    <property type="reaction ID" value="UER00042"/>
</dbReference>
<sequence length="199" mass="22832">MKFPENIVEIAAFQPDYLGFIFYEKSPRNFDNKIPELDKSIQKVGVFVDASFEEIEKKVNQYKLDLVQLHGDESPGFCSKIETNLVKVIKSFSIDNQFNFKDLEKYKSNCSYYLFDTKGANYGGNGTSFDWQLLAQYNLDKPYFLSGGIGTESITELKEFLKKDYAKNCTAIDLNSQFETEPGLKKPGTLKLFLQNLKE</sequence>
<dbReference type="Proteomes" id="UP000536509">
    <property type="component" value="Unassembled WGS sequence"/>
</dbReference>
<reference evidence="11 12" key="1">
    <citation type="submission" date="2020-05" db="EMBL/GenBank/DDBJ databases">
        <title>Draft genome of Flavobacterium sp. IMCC34852.</title>
        <authorList>
            <person name="Song J."/>
            <person name="Cho J.-C."/>
        </authorList>
    </citation>
    <scope>NUCLEOTIDE SEQUENCE [LARGE SCALE GENOMIC DNA]</scope>
    <source>
        <strain evidence="11 12">IMCC34852</strain>
    </source>
</reference>
<comment type="catalytic activity">
    <reaction evidence="1 9">
        <text>N-(5-phospho-beta-D-ribosyl)anthranilate = 1-(2-carboxyphenylamino)-1-deoxy-D-ribulose 5-phosphate</text>
        <dbReference type="Rhea" id="RHEA:21540"/>
        <dbReference type="ChEBI" id="CHEBI:18277"/>
        <dbReference type="ChEBI" id="CHEBI:58613"/>
        <dbReference type="EC" id="5.3.1.24"/>
    </reaction>
</comment>
<evidence type="ECO:0000313" key="11">
    <source>
        <dbReference type="EMBL" id="NNT72296.1"/>
    </source>
</evidence>
<evidence type="ECO:0000256" key="5">
    <source>
        <dbReference type="ARBA" id="ARBA00022605"/>
    </source>
</evidence>
<evidence type="ECO:0000313" key="12">
    <source>
        <dbReference type="Proteomes" id="UP000536509"/>
    </source>
</evidence>
<accession>A0A7Y3R9I1</accession>
<gene>
    <name evidence="9" type="primary">trpF</name>
    <name evidence="11" type="ORF">HKT18_08735</name>
</gene>
<comment type="caution">
    <text evidence="11">The sequence shown here is derived from an EMBL/GenBank/DDBJ whole genome shotgun (WGS) entry which is preliminary data.</text>
</comment>
<name>A0A7Y3R9I1_9FLAO</name>
<evidence type="ECO:0000259" key="10">
    <source>
        <dbReference type="Pfam" id="PF00697"/>
    </source>
</evidence>
<dbReference type="EMBL" id="JABEVX010000004">
    <property type="protein sequence ID" value="NNT72296.1"/>
    <property type="molecule type" value="Genomic_DNA"/>
</dbReference>
<dbReference type="CDD" id="cd00405">
    <property type="entry name" value="PRAI"/>
    <property type="match status" value="1"/>
</dbReference>
<evidence type="ECO:0000256" key="4">
    <source>
        <dbReference type="ARBA" id="ARBA00022272"/>
    </source>
</evidence>
<dbReference type="GO" id="GO:0004640">
    <property type="term" value="F:phosphoribosylanthranilate isomerase activity"/>
    <property type="evidence" value="ECO:0007669"/>
    <property type="project" value="UniProtKB-UniRule"/>
</dbReference>
<dbReference type="SUPFAM" id="SSF51366">
    <property type="entry name" value="Ribulose-phoshate binding barrel"/>
    <property type="match status" value="1"/>
</dbReference>
<protein>
    <recommendedName>
        <fullName evidence="4 9">N-(5'-phosphoribosyl)anthranilate isomerase</fullName>
        <shortName evidence="9">PRAI</shortName>
        <ecNumber evidence="3 9">5.3.1.24</ecNumber>
    </recommendedName>
</protein>
<keyword evidence="6 9" id="KW-0822">Tryptophan biosynthesis</keyword>
<dbReference type="PANTHER" id="PTHR42894:SF1">
    <property type="entry name" value="N-(5'-PHOSPHORIBOSYL)ANTHRANILATE ISOMERASE"/>
    <property type="match status" value="1"/>
</dbReference>
<comment type="pathway">
    <text evidence="2 9">Amino-acid biosynthesis; L-tryptophan biosynthesis; L-tryptophan from chorismate: step 3/5.</text>
</comment>
<dbReference type="InterPro" id="IPR044643">
    <property type="entry name" value="TrpF_fam"/>
</dbReference>
<evidence type="ECO:0000256" key="2">
    <source>
        <dbReference type="ARBA" id="ARBA00004664"/>
    </source>
</evidence>
<dbReference type="InterPro" id="IPR001240">
    <property type="entry name" value="PRAI_dom"/>
</dbReference>
<keyword evidence="5 9" id="KW-0028">Amino-acid biosynthesis</keyword>
<keyword evidence="8 9" id="KW-0413">Isomerase</keyword>
<feature type="domain" description="N-(5'phosphoribosyl) anthranilate isomerase (PRAI)" evidence="10">
    <location>
        <begin position="5"/>
        <end position="196"/>
    </location>
</feature>
<evidence type="ECO:0000256" key="7">
    <source>
        <dbReference type="ARBA" id="ARBA00023141"/>
    </source>
</evidence>
<dbReference type="Pfam" id="PF00697">
    <property type="entry name" value="PRAI"/>
    <property type="match status" value="1"/>
</dbReference>
<evidence type="ECO:0000256" key="9">
    <source>
        <dbReference type="HAMAP-Rule" id="MF_00135"/>
    </source>
</evidence>
<dbReference type="EC" id="5.3.1.24" evidence="3 9"/>
<evidence type="ECO:0000256" key="3">
    <source>
        <dbReference type="ARBA" id="ARBA00012572"/>
    </source>
</evidence>
<comment type="similarity">
    <text evidence="9">Belongs to the TrpF family.</text>
</comment>
<evidence type="ECO:0000256" key="8">
    <source>
        <dbReference type="ARBA" id="ARBA00023235"/>
    </source>
</evidence>
<dbReference type="Gene3D" id="3.20.20.70">
    <property type="entry name" value="Aldolase class I"/>
    <property type="match status" value="1"/>
</dbReference>